<evidence type="ECO:0000313" key="3">
    <source>
        <dbReference type="EMBL" id="MFD0625001.1"/>
    </source>
</evidence>
<protein>
    <submittedName>
        <fullName evidence="3">IPT/TIG domain-containing protein</fullName>
    </submittedName>
</protein>
<accession>A0ABW2WU00</accession>
<feature type="compositionally biased region" description="Basic and acidic residues" evidence="1">
    <location>
        <begin position="151"/>
        <end position="172"/>
    </location>
</feature>
<proteinExistence type="predicted"/>
<dbReference type="InterPro" id="IPR002909">
    <property type="entry name" value="IPT_dom"/>
</dbReference>
<dbReference type="Gene3D" id="2.60.40.10">
    <property type="entry name" value="Immunoglobulins"/>
    <property type="match status" value="1"/>
</dbReference>
<dbReference type="InterPro" id="IPR031325">
    <property type="entry name" value="RHS_repeat"/>
</dbReference>
<evidence type="ECO:0000313" key="4">
    <source>
        <dbReference type="Proteomes" id="UP001596915"/>
    </source>
</evidence>
<dbReference type="Pfam" id="PF01833">
    <property type="entry name" value="TIG"/>
    <property type="match status" value="1"/>
</dbReference>
<sequence length="172" mass="17737">MLPSKPSRPRTAAPKGESGAADAPTTSDAAYAYDAAGRLVGVTDPGGETARYRYDEAGNRLGVDRFASSTLSVLSVVPLRAAAGAKITLSGTGFSTTAANNAVSFGGKPAVVTSATANRLTATVPTGAVDGKVSVTVGVPARSRRNRSRSPLRDRWSPRWSPHPERPVRGSC</sequence>
<feature type="region of interest" description="Disordered" evidence="1">
    <location>
        <begin position="141"/>
        <end position="172"/>
    </location>
</feature>
<name>A0ABW2WU00_9ACTN</name>
<feature type="domain" description="IPT/TIG" evidence="2">
    <location>
        <begin position="72"/>
        <end position="141"/>
    </location>
</feature>
<dbReference type="SUPFAM" id="SSF81296">
    <property type="entry name" value="E set domains"/>
    <property type="match status" value="1"/>
</dbReference>
<gene>
    <name evidence="3" type="ORF">ACFQ2K_21840</name>
</gene>
<keyword evidence="4" id="KW-1185">Reference proteome</keyword>
<dbReference type="InterPro" id="IPR014756">
    <property type="entry name" value="Ig_E-set"/>
</dbReference>
<dbReference type="InterPro" id="IPR006530">
    <property type="entry name" value="YD"/>
</dbReference>
<organism evidence="3 4">
    <name type="scientific">Streptomyces sanglieri</name>
    <dbReference type="NCBI Taxonomy" id="193460"/>
    <lineage>
        <taxon>Bacteria</taxon>
        <taxon>Bacillati</taxon>
        <taxon>Actinomycetota</taxon>
        <taxon>Actinomycetes</taxon>
        <taxon>Kitasatosporales</taxon>
        <taxon>Streptomycetaceae</taxon>
        <taxon>Streptomyces</taxon>
    </lineage>
</organism>
<dbReference type="InterPro" id="IPR013783">
    <property type="entry name" value="Ig-like_fold"/>
</dbReference>
<comment type="caution">
    <text evidence="3">The sequence shown here is derived from an EMBL/GenBank/DDBJ whole genome shotgun (WGS) entry which is preliminary data.</text>
</comment>
<evidence type="ECO:0000259" key="2">
    <source>
        <dbReference type="Pfam" id="PF01833"/>
    </source>
</evidence>
<feature type="region of interest" description="Disordered" evidence="1">
    <location>
        <begin position="1"/>
        <end position="25"/>
    </location>
</feature>
<dbReference type="EMBL" id="JBHTGL010000008">
    <property type="protein sequence ID" value="MFD0625001.1"/>
    <property type="molecule type" value="Genomic_DNA"/>
</dbReference>
<dbReference type="Proteomes" id="UP001596915">
    <property type="component" value="Unassembled WGS sequence"/>
</dbReference>
<reference evidence="4" key="1">
    <citation type="journal article" date="2019" name="Int. J. Syst. Evol. Microbiol.">
        <title>The Global Catalogue of Microorganisms (GCM) 10K type strain sequencing project: providing services to taxonomists for standard genome sequencing and annotation.</title>
        <authorList>
            <consortium name="The Broad Institute Genomics Platform"/>
            <consortium name="The Broad Institute Genome Sequencing Center for Infectious Disease"/>
            <person name="Wu L."/>
            <person name="Ma J."/>
        </authorList>
    </citation>
    <scope>NUCLEOTIDE SEQUENCE [LARGE SCALE GENOMIC DNA]</scope>
    <source>
        <strain evidence="4">JCM 12607</strain>
    </source>
</reference>
<dbReference type="NCBIfam" id="TIGR01643">
    <property type="entry name" value="YD_repeat_2x"/>
    <property type="match status" value="1"/>
</dbReference>
<dbReference type="Pfam" id="PF05593">
    <property type="entry name" value="RHS_repeat"/>
    <property type="match status" value="1"/>
</dbReference>
<evidence type="ECO:0000256" key="1">
    <source>
        <dbReference type="SAM" id="MobiDB-lite"/>
    </source>
</evidence>